<protein>
    <recommendedName>
        <fullName evidence="4">Prepilin-type N-terminal cleavage/methylation domain-containing protein</fullName>
    </recommendedName>
</protein>
<organism evidence="2 3">
    <name type="scientific">Marinomonas ostreistagni</name>
    <dbReference type="NCBI Taxonomy" id="359209"/>
    <lineage>
        <taxon>Bacteria</taxon>
        <taxon>Pseudomonadati</taxon>
        <taxon>Pseudomonadota</taxon>
        <taxon>Gammaproteobacteria</taxon>
        <taxon>Oceanospirillales</taxon>
        <taxon>Oceanospirillaceae</taxon>
        <taxon>Marinomonas</taxon>
    </lineage>
</organism>
<gene>
    <name evidence="2" type="ORF">JHD44_08085</name>
</gene>
<dbReference type="RefSeq" id="WP_199462244.1">
    <property type="nucleotide sequence ID" value="NZ_JAEMUH010000006.1"/>
</dbReference>
<dbReference type="Proteomes" id="UP000598488">
    <property type="component" value="Unassembled WGS sequence"/>
</dbReference>
<name>A0ABS0ZAF7_9GAMM</name>
<evidence type="ECO:0000256" key="1">
    <source>
        <dbReference type="SAM" id="Phobius"/>
    </source>
</evidence>
<proteinExistence type="predicted"/>
<keyword evidence="3" id="KW-1185">Reference proteome</keyword>
<accession>A0ABS0ZAF7</accession>
<keyword evidence="1" id="KW-0812">Transmembrane</keyword>
<evidence type="ECO:0000313" key="2">
    <source>
        <dbReference type="EMBL" id="MBJ7550636.1"/>
    </source>
</evidence>
<keyword evidence="1" id="KW-1133">Transmembrane helix</keyword>
<evidence type="ECO:0008006" key="4">
    <source>
        <dbReference type="Google" id="ProtNLM"/>
    </source>
</evidence>
<keyword evidence="1" id="KW-0472">Membrane</keyword>
<dbReference type="EMBL" id="JAEMUH010000006">
    <property type="protein sequence ID" value="MBJ7550636.1"/>
    <property type="molecule type" value="Genomic_DNA"/>
</dbReference>
<sequence length="290" mass="32561">MVSQYQKGYLLLEVLIVMAILIGLLGLLTPILDDFQKSMASRQKILELMMLEKNIADQLSAQFKRVGRYGCKAPNFMIQVGSSETVPSRIERYDIADGADWLYGFDLGACSTFGVARNGVLELPSVCHDVQVGDSLFAGSCDALRSVKVLSINHEKTLMEWPDNTIDSEVHVYTQESFYWFVQPGKTGRNALWRRPSIKGNALELAPGVEHLRISLLLDNNFDGKADEIVNKPHTVAYQKLVGFLIEFHYRLPLCDPVPLTLVYQSLRGDEWRYDNICSGIGKLLVASRD</sequence>
<evidence type="ECO:0000313" key="3">
    <source>
        <dbReference type="Proteomes" id="UP000598488"/>
    </source>
</evidence>
<reference evidence="2 3" key="1">
    <citation type="submission" date="2020-12" db="EMBL/GenBank/DDBJ databases">
        <title>Comparative genome analysis of fungal antagonists Marinomonas ostreistagni 398 and M. spartinae 468.</title>
        <authorList>
            <person name="Fields J.L."/>
            <person name="Mavrodi O.V."/>
            <person name="Biber P.D."/>
            <person name="Indest K.J."/>
            <person name="Mavrodi D.V."/>
        </authorList>
    </citation>
    <scope>NUCLEOTIDE SEQUENCE [LARGE SCALE GENOMIC DNA]</scope>
    <source>
        <strain evidence="2 3">USM7</strain>
    </source>
</reference>
<comment type="caution">
    <text evidence="2">The sequence shown here is derived from an EMBL/GenBank/DDBJ whole genome shotgun (WGS) entry which is preliminary data.</text>
</comment>
<feature type="transmembrane region" description="Helical" evidence="1">
    <location>
        <begin position="9"/>
        <end position="32"/>
    </location>
</feature>